<organism evidence="4">
    <name type="scientific">Hemiselmis andersenii</name>
    <name type="common">Cryptophyte alga</name>
    <dbReference type="NCBI Taxonomy" id="464988"/>
    <lineage>
        <taxon>Eukaryota</taxon>
        <taxon>Cryptophyceae</taxon>
        <taxon>Cryptomonadales</taxon>
        <taxon>Hemiselmidaceae</taxon>
        <taxon>Hemiselmis</taxon>
    </lineage>
</organism>
<evidence type="ECO:0000256" key="2">
    <source>
        <dbReference type="SAM" id="SignalP"/>
    </source>
</evidence>
<dbReference type="EMBL" id="HBFK01018564">
    <property type="protein sequence ID" value="CAD8744968.1"/>
    <property type="molecule type" value="Transcribed_RNA"/>
</dbReference>
<feature type="signal peptide" evidence="2">
    <location>
        <begin position="1"/>
        <end position="19"/>
    </location>
</feature>
<dbReference type="AlphaFoldDB" id="A0A6U4Q0K7"/>
<evidence type="ECO:0000313" key="4">
    <source>
        <dbReference type="EMBL" id="CAD8946623.1"/>
    </source>
</evidence>
<feature type="chain" id="PRO_5036192177" evidence="2">
    <location>
        <begin position="20"/>
        <end position="244"/>
    </location>
</feature>
<evidence type="ECO:0000256" key="1">
    <source>
        <dbReference type="SAM" id="Coils"/>
    </source>
</evidence>
<name>A0A6U4Q0K7_HEMAN</name>
<keyword evidence="1" id="KW-0175">Coiled coil</keyword>
<proteinExistence type="predicted"/>
<evidence type="ECO:0000313" key="3">
    <source>
        <dbReference type="EMBL" id="CAD8744968.1"/>
    </source>
</evidence>
<accession>A0A6U4Q0K7</accession>
<keyword evidence="2" id="KW-0732">Signal</keyword>
<reference evidence="4" key="1">
    <citation type="submission" date="2021-01" db="EMBL/GenBank/DDBJ databases">
        <authorList>
            <person name="Corre E."/>
            <person name="Pelletier E."/>
            <person name="Niang G."/>
            <person name="Scheremetjew M."/>
            <person name="Finn R."/>
            <person name="Kale V."/>
            <person name="Holt S."/>
            <person name="Cochrane G."/>
            <person name="Meng A."/>
            <person name="Brown T."/>
            <person name="Cohen L."/>
        </authorList>
    </citation>
    <scope>NUCLEOTIDE SEQUENCE</scope>
    <source>
        <strain evidence="3">CCMP441</strain>
        <strain evidence="4">CCMP644</strain>
    </source>
</reference>
<dbReference type="EMBL" id="HBFX01001886">
    <property type="protein sequence ID" value="CAD8946623.1"/>
    <property type="molecule type" value="Transcribed_RNA"/>
</dbReference>
<gene>
    <name evidence="4" type="ORF">HAND00432_LOCUS1141</name>
    <name evidence="3" type="ORF">HAND1043_LOCUS11463</name>
</gene>
<sequence>MRVTAVALAVLLCLGAAAGKHQEEAVQKSQELVERARSERELASVAVARQRAEEGKAEALMRKAETMTRKLAAMREKVAREESLRQTHENLRAKELDVERERVAAQKQWDKRAESRQRAVAWARSDLQRSLGGVGRPGRQSLAQEERGVEDHLKRVRDATDRYADRTGWGVEMLKRDEQDAASAGIHVVAGRGESGNGLGDLERGVRVVGREEARRRYRESIRCIKMLVARAYAEGERARGRAH</sequence>
<protein>
    <submittedName>
        <fullName evidence="4">Uncharacterized protein</fullName>
    </submittedName>
</protein>
<feature type="coiled-coil region" evidence="1">
    <location>
        <begin position="57"/>
        <end position="108"/>
    </location>
</feature>